<evidence type="ECO:0008006" key="3">
    <source>
        <dbReference type="Google" id="ProtNLM"/>
    </source>
</evidence>
<reference evidence="1 2" key="1">
    <citation type="journal article" date="2013" name="Proc. Natl. Acad. Sci. U.S.A.">
        <title>Fine-scale variation in meiotic recombination in Mimulus inferred from population shotgun sequencing.</title>
        <authorList>
            <person name="Hellsten U."/>
            <person name="Wright K.M."/>
            <person name="Jenkins J."/>
            <person name="Shu S."/>
            <person name="Yuan Y."/>
            <person name="Wessler S.R."/>
            <person name="Schmutz J."/>
            <person name="Willis J.H."/>
            <person name="Rokhsar D.S."/>
        </authorList>
    </citation>
    <scope>NUCLEOTIDE SEQUENCE [LARGE SCALE GENOMIC DNA]</scope>
    <source>
        <strain evidence="2">cv. DUN x IM62</strain>
    </source>
</reference>
<dbReference type="EMBL" id="KI630735">
    <property type="protein sequence ID" value="EYU33998.1"/>
    <property type="molecule type" value="Genomic_DNA"/>
</dbReference>
<evidence type="ECO:0000313" key="1">
    <source>
        <dbReference type="EMBL" id="EYU33998.1"/>
    </source>
</evidence>
<dbReference type="Proteomes" id="UP000030748">
    <property type="component" value="Unassembled WGS sequence"/>
</dbReference>
<dbReference type="Pfam" id="PF05056">
    <property type="entry name" value="DUF674"/>
    <property type="match status" value="1"/>
</dbReference>
<gene>
    <name evidence="1" type="ORF">MIMGU_mgv1a019251mg</name>
</gene>
<organism evidence="1 2">
    <name type="scientific">Erythranthe guttata</name>
    <name type="common">Yellow monkey flower</name>
    <name type="synonym">Mimulus guttatus</name>
    <dbReference type="NCBI Taxonomy" id="4155"/>
    <lineage>
        <taxon>Eukaryota</taxon>
        <taxon>Viridiplantae</taxon>
        <taxon>Streptophyta</taxon>
        <taxon>Embryophyta</taxon>
        <taxon>Tracheophyta</taxon>
        <taxon>Spermatophyta</taxon>
        <taxon>Magnoliopsida</taxon>
        <taxon>eudicotyledons</taxon>
        <taxon>Gunneridae</taxon>
        <taxon>Pentapetalae</taxon>
        <taxon>asterids</taxon>
        <taxon>lamiids</taxon>
        <taxon>Lamiales</taxon>
        <taxon>Phrymaceae</taxon>
        <taxon>Erythranthe</taxon>
    </lineage>
</organism>
<evidence type="ECO:0000313" key="2">
    <source>
        <dbReference type="Proteomes" id="UP000030748"/>
    </source>
</evidence>
<dbReference type="PANTHER" id="PTHR33103">
    <property type="entry name" value="OS01G0153900 PROTEIN"/>
    <property type="match status" value="1"/>
</dbReference>
<sequence>MSSAKDVKFSLKVTMNNQKTKVLFAEADSDFTDVLISFLTMPLGRIVRVLKKHFGEEEAVRIGSLTTLYNGLANLDSVHFWTKGCKEALLDPMSSFRNECLKLKLDVSDTQPIDQFTCYHSCCIPTSTKVLRTSNYFDSATCICGKTMSRVAGWKDTQAANNDGVFTRKKASFIISDDLKIFPNTTGFIQTLSTLEITDKDVGEPINVTFGFNEFMDLLKGSLLSPTPLSDIILNKRKVELGTTTPKTEPGVLLHAMEKEATSANSNKMILKVMVQKSTNKLLFAQSEEDFIDFLCILLAIPIGGVECLLGGNACLKNIDNLYKSVANINGDKYLVTQDMKNRLVKPKLLHGYISGNPILPLSEESCPRYQNIIAQKAVWFSSVKFVKGQGKYIGGPTLYKITDDLTVTHFCMGSILSHLKDRKIPSSDVKELELEIGLQEVIS</sequence>
<proteinExistence type="predicted"/>
<dbReference type="AlphaFoldDB" id="A0A022R329"/>
<protein>
    <recommendedName>
        <fullName evidence="3">DUF674 family protein</fullName>
    </recommendedName>
</protein>
<keyword evidence="2" id="KW-1185">Reference proteome</keyword>
<dbReference type="PANTHER" id="PTHR33103:SF27">
    <property type="entry name" value="OS04G0594700 PROTEIN"/>
    <property type="match status" value="1"/>
</dbReference>
<accession>A0A022R329</accession>
<name>A0A022R329_ERYGU</name>
<dbReference type="InterPro" id="IPR007750">
    <property type="entry name" value="DUF674"/>
</dbReference>